<reference evidence="2 3" key="1">
    <citation type="submission" date="2016-10" db="EMBL/GenBank/DDBJ databases">
        <authorList>
            <person name="de Groot N.N."/>
        </authorList>
    </citation>
    <scope>NUCLEOTIDE SEQUENCE [LARGE SCALE GENOMIC DNA]</scope>
    <source>
        <strain evidence="2 3">AR67</strain>
    </source>
</reference>
<feature type="transmembrane region" description="Helical" evidence="1">
    <location>
        <begin position="6"/>
        <end position="26"/>
    </location>
</feature>
<keyword evidence="1" id="KW-0472">Membrane</keyword>
<dbReference type="RefSeq" id="WP_177219588.1">
    <property type="nucleotide sequence ID" value="NZ_FOKQ01000021.1"/>
</dbReference>
<gene>
    <name evidence="2" type="ORF">SAMN02910406_02409</name>
</gene>
<evidence type="ECO:0000256" key="1">
    <source>
        <dbReference type="SAM" id="Phobius"/>
    </source>
</evidence>
<protein>
    <submittedName>
        <fullName evidence="2">Uncharacterized protein</fullName>
    </submittedName>
</protein>
<proteinExistence type="predicted"/>
<evidence type="ECO:0000313" key="3">
    <source>
        <dbReference type="Proteomes" id="UP000182192"/>
    </source>
</evidence>
<dbReference type="AlphaFoldDB" id="A0A1I1MEL2"/>
<dbReference type="Proteomes" id="UP000182192">
    <property type="component" value="Unassembled WGS sequence"/>
</dbReference>
<sequence>MTMLFVGMIIGGIIGLLIGGFSTAWYDASKEIARLNRERREEKNIINR</sequence>
<evidence type="ECO:0000313" key="2">
    <source>
        <dbReference type="EMBL" id="SFC80050.1"/>
    </source>
</evidence>
<organism evidence="2 3">
    <name type="scientific">Ruminococcus albus</name>
    <dbReference type="NCBI Taxonomy" id="1264"/>
    <lineage>
        <taxon>Bacteria</taxon>
        <taxon>Bacillati</taxon>
        <taxon>Bacillota</taxon>
        <taxon>Clostridia</taxon>
        <taxon>Eubacteriales</taxon>
        <taxon>Oscillospiraceae</taxon>
        <taxon>Ruminococcus</taxon>
    </lineage>
</organism>
<keyword evidence="1" id="KW-0812">Transmembrane</keyword>
<name>A0A1I1MEL2_RUMAL</name>
<keyword evidence="1" id="KW-1133">Transmembrane helix</keyword>
<dbReference type="EMBL" id="FOKQ01000021">
    <property type="protein sequence ID" value="SFC80050.1"/>
    <property type="molecule type" value="Genomic_DNA"/>
</dbReference>
<accession>A0A1I1MEL2</accession>